<dbReference type="AlphaFoldDB" id="A0A286RHF5"/>
<dbReference type="KEGG" id="ttf:THTE_2791"/>
<name>A0A286RHF5_9BACT</name>
<dbReference type="Proteomes" id="UP000215086">
    <property type="component" value="Chromosome"/>
</dbReference>
<evidence type="ECO:0008006" key="3">
    <source>
        <dbReference type="Google" id="ProtNLM"/>
    </source>
</evidence>
<organism evidence="1 2">
    <name type="scientific">Thermogutta terrifontis</name>
    <dbReference type="NCBI Taxonomy" id="1331910"/>
    <lineage>
        <taxon>Bacteria</taxon>
        <taxon>Pseudomonadati</taxon>
        <taxon>Planctomycetota</taxon>
        <taxon>Planctomycetia</taxon>
        <taxon>Pirellulales</taxon>
        <taxon>Thermoguttaceae</taxon>
        <taxon>Thermogutta</taxon>
    </lineage>
</organism>
<evidence type="ECO:0000313" key="1">
    <source>
        <dbReference type="EMBL" id="ASV75393.1"/>
    </source>
</evidence>
<keyword evidence="2" id="KW-1185">Reference proteome</keyword>
<dbReference type="EMBL" id="CP018477">
    <property type="protein sequence ID" value="ASV75393.1"/>
    <property type="molecule type" value="Genomic_DNA"/>
</dbReference>
<reference evidence="1 2" key="1">
    <citation type="journal article" name="Front. Microbiol.">
        <title>Sugar Metabolism of the First Thermophilic Planctomycete Thermogutta terrifontis: Comparative Genomic and Transcriptomic Approaches.</title>
        <authorList>
            <person name="Elcheninov A.G."/>
            <person name="Menzel P."/>
            <person name="Gudbergsdottir S.R."/>
            <person name="Slesarev A.I."/>
            <person name="Kadnikov V.V."/>
            <person name="Krogh A."/>
            <person name="Bonch-Osmolovskaya E.A."/>
            <person name="Peng X."/>
            <person name="Kublanov I.V."/>
        </authorList>
    </citation>
    <scope>NUCLEOTIDE SEQUENCE [LARGE SCALE GENOMIC DNA]</scope>
    <source>
        <strain evidence="1 2">R1</strain>
    </source>
</reference>
<dbReference type="Pfam" id="PF08734">
    <property type="entry name" value="GYD"/>
    <property type="match status" value="1"/>
</dbReference>
<protein>
    <recommendedName>
        <fullName evidence="3">GYD domain-containing protein</fullName>
    </recommendedName>
</protein>
<proteinExistence type="predicted"/>
<gene>
    <name evidence="1" type="ORF">THTE_2791</name>
</gene>
<sequence length="93" mass="10050">MATFVMFGKYSPEALSQISAERTERFMKMINDLGGSVRAMYATLGNVDLVIVVDLPGVEQAAKASVTASRELGIHFSTHPAIAVKDFDQLVTS</sequence>
<accession>A0A286RHF5</accession>
<dbReference type="InterPro" id="IPR014845">
    <property type="entry name" value="GYD/TTHA1554"/>
</dbReference>
<evidence type="ECO:0000313" key="2">
    <source>
        <dbReference type="Proteomes" id="UP000215086"/>
    </source>
</evidence>
<dbReference type="OrthoDB" id="9796147at2"/>
<dbReference type="RefSeq" id="WP_095415468.1">
    <property type="nucleotide sequence ID" value="NZ_CP018477.1"/>
</dbReference>